<dbReference type="Proteomes" id="UP001321473">
    <property type="component" value="Unassembled WGS sequence"/>
</dbReference>
<comment type="caution">
    <text evidence="1">The sequence shown here is derived from an EMBL/GenBank/DDBJ whole genome shotgun (WGS) entry which is preliminary data.</text>
</comment>
<sequence>MSVHNFRLYGLHSAYVKEATLSCNDSFLESTVDVQLRDLEVISDWTAASWVMLAGSAHLVADALELECSILMPAEEGSRVVVSSMRLVELRISSVNVTGPFSTIWLEVAGGGPSSGLYTLRPEHRPVARVLEQILVRIAQRRLDRVEWAV</sequence>
<proteinExistence type="predicted"/>
<evidence type="ECO:0000313" key="1">
    <source>
        <dbReference type="EMBL" id="KAK8783519.1"/>
    </source>
</evidence>
<reference evidence="1 2" key="1">
    <citation type="journal article" date="2023" name="Arcadia Sci">
        <title>De novo assembly of a long-read Amblyomma americanum tick genome.</title>
        <authorList>
            <person name="Chou S."/>
            <person name="Poskanzer K.E."/>
            <person name="Rollins M."/>
            <person name="Thuy-Boun P.S."/>
        </authorList>
    </citation>
    <scope>NUCLEOTIDE SEQUENCE [LARGE SCALE GENOMIC DNA]</scope>
    <source>
        <strain evidence="1">F_SG_1</strain>
        <tissue evidence="1">Salivary glands</tissue>
    </source>
</reference>
<accession>A0AAQ4F8Z9</accession>
<dbReference type="AlphaFoldDB" id="A0AAQ4F8Z9"/>
<dbReference type="EMBL" id="JARKHS020005477">
    <property type="protein sequence ID" value="KAK8783519.1"/>
    <property type="molecule type" value="Genomic_DNA"/>
</dbReference>
<protein>
    <submittedName>
        <fullName evidence="1">Uncharacterized protein</fullName>
    </submittedName>
</protein>
<name>A0AAQ4F8Z9_AMBAM</name>
<gene>
    <name evidence="1" type="ORF">V5799_010122</name>
</gene>
<organism evidence="1 2">
    <name type="scientific">Amblyomma americanum</name>
    <name type="common">Lone star tick</name>
    <dbReference type="NCBI Taxonomy" id="6943"/>
    <lineage>
        <taxon>Eukaryota</taxon>
        <taxon>Metazoa</taxon>
        <taxon>Ecdysozoa</taxon>
        <taxon>Arthropoda</taxon>
        <taxon>Chelicerata</taxon>
        <taxon>Arachnida</taxon>
        <taxon>Acari</taxon>
        <taxon>Parasitiformes</taxon>
        <taxon>Ixodida</taxon>
        <taxon>Ixodoidea</taxon>
        <taxon>Ixodidae</taxon>
        <taxon>Amblyomminae</taxon>
        <taxon>Amblyomma</taxon>
    </lineage>
</organism>
<keyword evidence="2" id="KW-1185">Reference proteome</keyword>
<evidence type="ECO:0000313" key="2">
    <source>
        <dbReference type="Proteomes" id="UP001321473"/>
    </source>
</evidence>